<dbReference type="SUPFAM" id="SSF51735">
    <property type="entry name" value="NAD(P)-binding Rossmann-fold domains"/>
    <property type="match status" value="1"/>
</dbReference>
<keyword evidence="5" id="KW-1185">Reference proteome</keyword>
<protein>
    <recommendedName>
        <fullName evidence="6">NAD-P-binding protein</fullName>
    </recommendedName>
</protein>
<dbReference type="Gene3D" id="3.40.50.720">
    <property type="entry name" value="NAD(P)-binding Rossmann-like Domain"/>
    <property type="match status" value="1"/>
</dbReference>
<keyword evidence="3" id="KW-0560">Oxidoreductase</keyword>
<sequence length="297" mass="32493">MPAPKVWFITGASTGLGRAMTELVLKNGDIAVATLRKPEALAGLSAQYASDRLLVLKLDVTSRDEIAAAFARTKETFGRADIVFNNAGYGVATEVEYAYEHDQLVRDVFEVNFWGAAHMTQAAIKFFREVNGPSIGGHLLQNSSMFAIESMPCVGYYCSTKFALEGLSEALSKELDPSWNIKVTIIKAGFLATDIHARADFIDALPAYAQSPAASARENLYSYAKNPIGGDPEKAVEAFYRLTRLPDPPLHFILGKDAIELIKRKIATLTLAMDSYASWSEGLERTGNPEEESRVSE</sequence>
<dbReference type="HOGENOM" id="CLU_010194_2_9_1"/>
<keyword evidence="2" id="KW-0521">NADP</keyword>
<evidence type="ECO:0000256" key="2">
    <source>
        <dbReference type="ARBA" id="ARBA00022857"/>
    </source>
</evidence>
<dbReference type="AlphaFoldDB" id="M2PGP1"/>
<dbReference type="GO" id="GO:0016491">
    <property type="term" value="F:oxidoreductase activity"/>
    <property type="evidence" value="ECO:0007669"/>
    <property type="project" value="UniProtKB-KW"/>
</dbReference>
<dbReference type="InterPro" id="IPR051911">
    <property type="entry name" value="SDR_oxidoreductase"/>
</dbReference>
<evidence type="ECO:0000313" key="5">
    <source>
        <dbReference type="Proteomes" id="UP000016930"/>
    </source>
</evidence>
<dbReference type="InterPro" id="IPR020904">
    <property type="entry name" value="Sc_DH/Rdtase_CS"/>
</dbReference>
<dbReference type="InterPro" id="IPR002347">
    <property type="entry name" value="SDR_fam"/>
</dbReference>
<proteinExistence type="inferred from homology"/>
<accession>M2PGP1</accession>
<dbReference type="PRINTS" id="PR00081">
    <property type="entry name" value="GDHRDH"/>
</dbReference>
<dbReference type="PROSITE" id="PS00061">
    <property type="entry name" value="ADH_SHORT"/>
    <property type="match status" value="1"/>
</dbReference>
<dbReference type="OrthoDB" id="1274115at2759"/>
<gene>
    <name evidence="4" type="ORF">CERSUDRAFT_116657</name>
</gene>
<dbReference type="STRING" id="914234.M2PGP1"/>
<evidence type="ECO:0000256" key="3">
    <source>
        <dbReference type="ARBA" id="ARBA00023002"/>
    </source>
</evidence>
<evidence type="ECO:0000256" key="1">
    <source>
        <dbReference type="ARBA" id="ARBA00006484"/>
    </source>
</evidence>
<evidence type="ECO:0008006" key="6">
    <source>
        <dbReference type="Google" id="ProtNLM"/>
    </source>
</evidence>
<dbReference type="Proteomes" id="UP000016930">
    <property type="component" value="Unassembled WGS sequence"/>
</dbReference>
<dbReference type="PANTHER" id="PTHR43976">
    <property type="entry name" value="SHORT CHAIN DEHYDROGENASE"/>
    <property type="match status" value="1"/>
</dbReference>
<name>M2PGP1_CERS8</name>
<dbReference type="PANTHER" id="PTHR43976:SF16">
    <property type="entry name" value="SHORT-CHAIN DEHYDROGENASE_REDUCTASE FAMILY PROTEIN"/>
    <property type="match status" value="1"/>
</dbReference>
<comment type="similarity">
    <text evidence="1">Belongs to the short-chain dehydrogenases/reductases (SDR) family.</text>
</comment>
<dbReference type="CDD" id="cd05374">
    <property type="entry name" value="17beta-HSD-like_SDR_c"/>
    <property type="match status" value="1"/>
</dbReference>
<dbReference type="Pfam" id="PF00106">
    <property type="entry name" value="adh_short"/>
    <property type="match status" value="1"/>
</dbReference>
<dbReference type="InterPro" id="IPR036291">
    <property type="entry name" value="NAD(P)-bd_dom_sf"/>
</dbReference>
<dbReference type="EMBL" id="KB445801">
    <property type="protein sequence ID" value="EMD35189.1"/>
    <property type="molecule type" value="Genomic_DNA"/>
</dbReference>
<reference evidence="4 5" key="1">
    <citation type="journal article" date="2012" name="Proc. Natl. Acad. Sci. U.S.A.">
        <title>Comparative genomics of Ceriporiopsis subvermispora and Phanerochaete chrysosporium provide insight into selective ligninolysis.</title>
        <authorList>
            <person name="Fernandez-Fueyo E."/>
            <person name="Ruiz-Duenas F.J."/>
            <person name="Ferreira P."/>
            <person name="Floudas D."/>
            <person name="Hibbett D.S."/>
            <person name="Canessa P."/>
            <person name="Larrondo L.F."/>
            <person name="James T.Y."/>
            <person name="Seelenfreund D."/>
            <person name="Lobos S."/>
            <person name="Polanco R."/>
            <person name="Tello M."/>
            <person name="Honda Y."/>
            <person name="Watanabe T."/>
            <person name="Watanabe T."/>
            <person name="Ryu J.S."/>
            <person name="Kubicek C.P."/>
            <person name="Schmoll M."/>
            <person name="Gaskell J."/>
            <person name="Hammel K.E."/>
            <person name="St John F.J."/>
            <person name="Vanden Wymelenberg A."/>
            <person name="Sabat G."/>
            <person name="Splinter BonDurant S."/>
            <person name="Syed K."/>
            <person name="Yadav J.S."/>
            <person name="Doddapaneni H."/>
            <person name="Subramanian V."/>
            <person name="Lavin J.L."/>
            <person name="Oguiza J.A."/>
            <person name="Perez G."/>
            <person name="Pisabarro A.G."/>
            <person name="Ramirez L."/>
            <person name="Santoyo F."/>
            <person name="Master E."/>
            <person name="Coutinho P.M."/>
            <person name="Henrissat B."/>
            <person name="Lombard V."/>
            <person name="Magnuson J.K."/>
            <person name="Kuees U."/>
            <person name="Hori C."/>
            <person name="Igarashi K."/>
            <person name="Samejima M."/>
            <person name="Held B.W."/>
            <person name="Barry K.W."/>
            <person name="LaButti K.M."/>
            <person name="Lapidus A."/>
            <person name="Lindquist E.A."/>
            <person name="Lucas S.M."/>
            <person name="Riley R."/>
            <person name="Salamov A.A."/>
            <person name="Hoffmeister D."/>
            <person name="Schwenk D."/>
            <person name="Hadar Y."/>
            <person name="Yarden O."/>
            <person name="de Vries R.P."/>
            <person name="Wiebenga A."/>
            <person name="Stenlid J."/>
            <person name="Eastwood D."/>
            <person name="Grigoriev I.V."/>
            <person name="Berka R.M."/>
            <person name="Blanchette R.A."/>
            <person name="Kersten P."/>
            <person name="Martinez A.T."/>
            <person name="Vicuna R."/>
            <person name="Cullen D."/>
        </authorList>
    </citation>
    <scope>NUCLEOTIDE SEQUENCE [LARGE SCALE GENOMIC DNA]</scope>
    <source>
        <strain evidence="4 5">B</strain>
    </source>
</reference>
<organism evidence="4 5">
    <name type="scientific">Ceriporiopsis subvermispora (strain B)</name>
    <name type="common">White-rot fungus</name>
    <name type="synonym">Gelatoporia subvermispora</name>
    <dbReference type="NCBI Taxonomy" id="914234"/>
    <lineage>
        <taxon>Eukaryota</taxon>
        <taxon>Fungi</taxon>
        <taxon>Dikarya</taxon>
        <taxon>Basidiomycota</taxon>
        <taxon>Agaricomycotina</taxon>
        <taxon>Agaricomycetes</taxon>
        <taxon>Polyporales</taxon>
        <taxon>Gelatoporiaceae</taxon>
        <taxon>Gelatoporia</taxon>
    </lineage>
</organism>
<evidence type="ECO:0000313" key="4">
    <source>
        <dbReference type="EMBL" id="EMD35189.1"/>
    </source>
</evidence>